<dbReference type="Proteomes" id="UP000663838">
    <property type="component" value="Unassembled WGS sequence"/>
</dbReference>
<organism evidence="4 11">
    <name type="scientific">Rotaria socialis</name>
    <dbReference type="NCBI Taxonomy" id="392032"/>
    <lineage>
        <taxon>Eukaryota</taxon>
        <taxon>Metazoa</taxon>
        <taxon>Spiralia</taxon>
        <taxon>Gnathifera</taxon>
        <taxon>Rotifera</taxon>
        <taxon>Eurotatoria</taxon>
        <taxon>Bdelloidea</taxon>
        <taxon>Philodinida</taxon>
        <taxon>Philodinidae</taxon>
        <taxon>Rotaria</taxon>
    </lineage>
</organism>
<comment type="caution">
    <text evidence="4">The sequence shown here is derived from an EMBL/GenBank/DDBJ whole genome shotgun (WGS) entry which is preliminary data.</text>
</comment>
<protein>
    <recommendedName>
        <fullName evidence="13">F-box domain-containing protein</fullName>
    </recommendedName>
</protein>
<dbReference type="EMBL" id="CAJNYD010000756">
    <property type="protein sequence ID" value="CAF3295106.1"/>
    <property type="molecule type" value="Genomic_DNA"/>
</dbReference>
<dbReference type="Proteomes" id="UP000663872">
    <property type="component" value="Unassembled WGS sequence"/>
</dbReference>
<dbReference type="Proteomes" id="UP000663865">
    <property type="component" value="Unassembled WGS sequence"/>
</dbReference>
<dbReference type="Proteomes" id="UP000663873">
    <property type="component" value="Unassembled WGS sequence"/>
</dbReference>
<evidence type="ECO:0000313" key="4">
    <source>
        <dbReference type="EMBL" id="CAF3673643.1"/>
    </source>
</evidence>
<dbReference type="Proteomes" id="UP000663825">
    <property type="component" value="Unassembled WGS sequence"/>
</dbReference>
<evidence type="ECO:0000313" key="11">
    <source>
        <dbReference type="Proteomes" id="UP000663865"/>
    </source>
</evidence>
<evidence type="ECO:0000313" key="9">
    <source>
        <dbReference type="EMBL" id="CAF4548833.1"/>
    </source>
</evidence>
<gene>
    <name evidence="5" type="ORF">FME351_LOCUS31827</name>
    <name evidence="3" type="ORF">GRG538_LOCUS22623</name>
    <name evidence="8" type="ORF">HFQ381_LOCUS20384</name>
    <name evidence="4" type="ORF">KIK155_LOCUS24845</name>
    <name evidence="1" type="ORF">LUA448_LOCUS7553</name>
    <name evidence="10" type="ORF">QYT958_LOCUS30811</name>
    <name evidence="2" type="ORF">TIS948_LOCUS23079</name>
    <name evidence="9" type="ORF">TOA249_LOCUS7061</name>
    <name evidence="6" type="ORF">TSG867_LOCUS5831</name>
    <name evidence="7" type="ORF">UJA718_LOCUS12914</name>
</gene>
<evidence type="ECO:0000313" key="6">
    <source>
        <dbReference type="EMBL" id="CAF4294387.1"/>
    </source>
</evidence>
<dbReference type="Proteomes" id="UP000663848">
    <property type="component" value="Unassembled WGS sequence"/>
</dbReference>
<evidence type="ECO:0000313" key="3">
    <source>
        <dbReference type="EMBL" id="CAF3599757.1"/>
    </source>
</evidence>
<sequence>MNHSLLDILPVELLYNIFTYFWAHEILFTFSNVSASIDAALLSYASYQVNFRSILKTRFDLVCRTIQPDHIISLTLSGLDDTPKQCKIFMAHFRAEEFSKLRLFTLIKVNKQGMKKLVSFIKNLNSKCQISLDDCDIHKMVYAQAMSQVTRLRISDSQQVDTYSLFGIFLHPIVQSSTHKFGDICLNVSKLQSLEVHLINVGYQIVFAFQLPQLTRLVLKIESEYLTD</sequence>
<dbReference type="Proteomes" id="UP000663869">
    <property type="component" value="Unassembled WGS sequence"/>
</dbReference>
<dbReference type="Proteomes" id="UP000663833">
    <property type="component" value="Unassembled WGS sequence"/>
</dbReference>
<evidence type="ECO:0000313" key="7">
    <source>
        <dbReference type="EMBL" id="CAF4305444.1"/>
    </source>
</evidence>
<dbReference type="EMBL" id="CAJOBR010011067">
    <property type="protein sequence ID" value="CAF4901894.1"/>
    <property type="molecule type" value="Genomic_DNA"/>
</dbReference>
<dbReference type="Proteomes" id="UP000663851">
    <property type="component" value="Unassembled WGS sequence"/>
</dbReference>
<dbReference type="EMBL" id="CAJOBP010001708">
    <property type="protein sequence ID" value="CAF4305444.1"/>
    <property type="molecule type" value="Genomic_DNA"/>
</dbReference>
<dbReference type="OrthoDB" id="10028013at2759"/>
<evidence type="ECO:0000313" key="1">
    <source>
        <dbReference type="EMBL" id="CAF3295106.1"/>
    </source>
</evidence>
<dbReference type="EMBL" id="CAJNYV010004479">
    <property type="protein sequence ID" value="CAF3673643.1"/>
    <property type="molecule type" value="Genomic_DNA"/>
</dbReference>
<dbReference type="EMBL" id="CAJNYU010004540">
    <property type="protein sequence ID" value="CAF3768762.1"/>
    <property type="molecule type" value="Genomic_DNA"/>
</dbReference>
<evidence type="ECO:0000313" key="8">
    <source>
        <dbReference type="EMBL" id="CAF4405247.1"/>
    </source>
</evidence>
<evidence type="ECO:0000313" key="12">
    <source>
        <dbReference type="Proteomes" id="UP000663873"/>
    </source>
</evidence>
<evidence type="ECO:0000313" key="5">
    <source>
        <dbReference type="EMBL" id="CAF3768762.1"/>
    </source>
</evidence>
<name>A0A818T7W9_9BILA</name>
<dbReference type="EMBL" id="CAJNYT010003779">
    <property type="protein sequence ID" value="CAF3599757.1"/>
    <property type="molecule type" value="Genomic_DNA"/>
</dbReference>
<proteinExistence type="predicted"/>
<evidence type="ECO:0000313" key="2">
    <source>
        <dbReference type="EMBL" id="CAF3348784.1"/>
    </source>
</evidence>
<reference evidence="4" key="1">
    <citation type="submission" date="2021-02" db="EMBL/GenBank/DDBJ databases">
        <authorList>
            <person name="Nowell W R."/>
        </authorList>
    </citation>
    <scope>NUCLEOTIDE SEQUENCE</scope>
</reference>
<evidence type="ECO:0000313" key="10">
    <source>
        <dbReference type="EMBL" id="CAF4901894.1"/>
    </source>
</evidence>
<dbReference type="EMBL" id="CAJNXB010003965">
    <property type="protein sequence ID" value="CAF3348784.1"/>
    <property type="molecule type" value="Genomic_DNA"/>
</dbReference>
<dbReference type="AlphaFoldDB" id="A0A818T7W9"/>
<dbReference type="EMBL" id="CAJOBQ010000209">
    <property type="protein sequence ID" value="CAF4294387.1"/>
    <property type="molecule type" value="Genomic_DNA"/>
</dbReference>
<dbReference type="EMBL" id="CAJOBO010001736">
    <property type="protein sequence ID" value="CAF4405247.1"/>
    <property type="molecule type" value="Genomic_DNA"/>
</dbReference>
<evidence type="ECO:0008006" key="13">
    <source>
        <dbReference type="Google" id="ProtNLM"/>
    </source>
</evidence>
<accession>A0A818T7W9</accession>
<dbReference type="Proteomes" id="UP000663862">
    <property type="component" value="Unassembled WGS sequence"/>
</dbReference>
<dbReference type="EMBL" id="CAJOBS010000310">
    <property type="protein sequence ID" value="CAF4548833.1"/>
    <property type="molecule type" value="Genomic_DNA"/>
</dbReference>
<keyword evidence="12" id="KW-1185">Reference proteome</keyword>